<sequence>MKCIRNHMMKHKLGQIGDHEANYQHYERLFEAEKKAAIKVVPKLTEYHVKPQKLQTMCVRLATQLFSHSVSIGLKVYRQLEVPRFADSAGTQEFTLLLNDLFASSIQKFLSWNKNGSPKDKVSRAFPGNDESNRGNECEAICIKTNHGVFLRVTLMSVLSLTDFLLGQGVNYILTASLNQDPLEVPIPASQCSCGASSTETTSQLPLTDDHAASERASTLEEHSAIALPLTDDEAEQMDSSATRKRAREPLGRDDEEDGLRKQPVTYPAVPELSNMGGDPSLRLEQTETGGRGGADPVDLGKGATAGTASRLPLDSPASAQPLPRELPALEVSTTHSSSSAPAKADEEHMEVVPDASAPKAALPTVTAFVKTINARPPAKKKSRKAKKATHQQPAPAAQGAADSPPAPLLLEPKLPTASRQS</sequence>
<evidence type="ECO:0000313" key="3">
    <source>
        <dbReference type="EMBL" id="KAH7934517.1"/>
    </source>
</evidence>
<dbReference type="InterPro" id="IPR048366">
    <property type="entry name" value="TNP-like_GBD"/>
</dbReference>
<dbReference type="AlphaFoldDB" id="A0A9J6CVG0"/>
<dbReference type="EMBL" id="JABSTU010006328">
    <property type="protein sequence ID" value="KAH7934517.1"/>
    <property type="molecule type" value="Genomic_DNA"/>
</dbReference>
<reference evidence="3" key="1">
    <citation type="journal article" date="2020" name="Cell">
        <title>Large-Scale Comparative Analyses of Tick Genomes Elucidate Their Genetic Diversity and Vector Capacities.</title>
        <authorList>
            <consortium name="Tick Genome and Microbiome Consortium (TIGMIC)"/>
            <person name="Jia N."/>
            <person name="Wang J."/>
            <person name="Shi W."/>
            <person name="Du L."/>
            <person name="Sun Y."/>
            <person name="Zhan W."/>
            <person name="Jiang J.F."/>
            <person name="Wang Q."/>
            <person name="Zhang B."/>
            <person name="Ji P."/>
            <person name="Bell-Sakyi L."/>
            <person name="Cui X.M."/>
            <person name="Yuan T.T."/>
            <person name="Jiang B.G."/>
            <person name="Yang W.F."/>
            <person name="Lam T.T."/>
            <person name="Chang Q.C."/>
            <person name="Ding S.J."/>
            <person name="Wang X.J."/>
            <person name="Zhu J.G."/>
            <person name="Ruan X.D."/>
            <person name="Zhao L."/>
            <person name="Wei J.T."/>
            <person name="Ye R.Z."/>
            <person name="Que T.C."/>
            <person name="Du C.H."/>
            <person name="Zhou Y.H."/>
            <person name="Cheng J.X."/>
            <person name="Dai P.F."/>
            <person name="Guo W.B."/>
            <person name="Han X.H."/>
            <person name="Huang E.J."/>
            <person name="Li L.F."/>
            <person name="Wei W."/>
            <person name="Gao Y.C."/>
            <person name="Liu J.Z."/>
            <person name="Shao H.Z."/>
            <person name="Wang X."/>
            <person name="Wang C.C."/>
            <person name="Yang T.C."/>
            <person name="Huo Q.B."/>
            <person name="Li W."/>
            <person name="Chen H.Y."/>
            <person name="Chen S.E."/>
            <person name="Zhou L.G."/>
            <person name="Ni X.B."/>
            <person name="Tian J.H."/>
            <person name="Sheng Y."/>
            <person name="Liu T."/>
            <person name="Pan Y.S."/>
            <person name="Xia L.Y."/>
            <person name="Li J."/>
            <person name="Zhao F."/>
            <person name="Cao W.C."/>
        </authorList>
    </citation>
    <scope>NUCLEOTIDE SEQUENCE</scope>
    <source>
        <strain evidence="3">Rmic-2018</strain>
    </source>
</reference>
<organism evidence="3 4">
    <name type="scientific">Rhipicephalus microplus</name>
    <name type="common">Cattle tick</name>
    <name type="synonym">Boophilus microplus</name>
    <dbReference type="NCBI Taxonomy" id="6941"/>
    <lineage>
        <taxon>Eukaryota</taxon>
        <taxon>Metazoa</taxon>
        <taxon>Ecdysozoa</taxon>
        <taxon>Arthropoda</taxon>
        <taxon>Chelicerata</taxon>
        <taxon>Arachnida</taxon>
        <taxon>Acari</taxon>
        <taxon>Parasitiformes</taxon>
        <taxon>Ixodida</taxon>
        <taxon>Ixodoidea</taxon>
        <taxon>Ixodidae</taxon>
        <taxon>Rhipicephalinae</taxon>
        <taxon>Rhipicephalus</taxon>
        <taxon>Boophilus</taxon>
    </lineage>
</organism>
<feature type="domain" description="Transposable element P transposase-like GTP-binding insertion" evidence="2">
    <location>
        <begin position="1"/>
        <end position="102"/>
    </location>
</feature>
<proteinExistence type="predicted"/>
<feature type="compositionally biased region" description="Polar residues" evidence="1">
    <location>
        <begin position="332"/>
        <end position="341"/>
    </location>
</feature>
<name>A0A9J6CVG0_RHIMP</name>
<evidence type="ECO:0000256" key="1">
    <source>
        <dbReference type="SAM" id="MobiDB-lite"/>
    </source>
</evidence>
<feature type="compositionally biased region" description="Basic and acidic residues" evidence="1">
    <location>
        <begin position="208"/>
        <end position="224"/>
    </location>
</feature>
<dbReference type="Pfam" id="PF21788">
    <property type="entry name" value="TNP-like_GBD"/>
    <property type="match status" value="1"/>
</dbReference>
<comment type="caution">
    <text evidence="3">The sequence shown here is derived from an EMBL/GenBank/DDBJ whole genome shotgun (WGS) entry which is preliminary data.</text>
</comment>
<feature type="region of interest" description="Disordered" evidence="1">
    <location>
        <begin position="193"/>
        <end position="422"/>
    </location>
</feature>
<gene>
    <name evidence="3" type="ORF">HPB51_029115</name>
</gene>
<feature type="compositionally biased region" description="Basic residues" evidence="1">
    <location>
        <begin position="378"/>
        <end position="390"/>
    </location>
</feature>
<evidence type="ECO:0000313" key="4">
    <source>
        <dbReference type="Proteomes" id="UP000821866"/>
    </source>
</evidence>
<keyword evidence="4" id="KW-1185">Reference proteome</keyword>
<accession>A0A9J6CVG0</accession>
<feature type="compositionally biased region" description="Low complexity" evidence="1">
    <location>
        <begin position="391"/>
        <end position="416"/>
    </location>
</feature>
<evidence type="ECO:0000259" key="2">
    <source>
        <dbReference type="Pfam" id="PF21788"/>
    </source>
</evidence>
<reference evidence="3" key="2">
    <citation type="submission" date="2021-09" db="EMBL/GenBank/DDBJ databases">
        <authorList>
            <person name="Jia N."/>
            <person name="Wang J."/>
            <person name="Shi W."/>
            <person name="Du L."/>
            <person name="Sun Y."/>
            <person name="Zhan W."/>
            <person name="Jiang J."/>
            <person name="Wang Q."/>
            <person name="Zhang B."/>
            <person name="Ji P."/>
            <person name="Sakyi L.B."/>
            <person name="Cui X."/>
            <person name="Yuan T."/>
            <person name="Jiang B."/>
            <person name="Yang W."/>
            <person name="Lam T.T.-Y."/>
            <person name="Chang Q."/>
            <person name="Ding S."/>
            <person name="Wang X."/>
            <person name="Zhu J."/>
            <person name="Ruan X."/>
            <person name="Zhao L."/>
            <person name="Wei J."/>
            <person name="Que T."/>
            <person name="Du C."/>
            <person name="Cheng J."/>
            <person name="Dai P."/>
            <person name="Han X."/>
            <person name="Huang E."/>
            <person name="Gao Y."/>
            <person name="Liu J."/>
            <person name="Shao H."/>
            <person name="Ye R."/>
            <person name="Li L."/>
            <person name="Wei W."/>
            <person name="Wang X."/>
            <person name="Wang C."/>
            <person name="Huo Q."/>
            <person name="Li W."/>
            <person name="Guo W."/>
            <person name="Chen H."/>
            <person name="Chen S."/>
            <person name="Zhou L."/>
            <person name="Zhou L."/>
            <person name="Ni X."/>
            <person name="Tian J."/>
            <person name="Zhou Y."/>
            <person name="Sheng Y."/>
            <person name="Liu T."/>
            <person name="Pan Y."/>
            <person name="Xia L."/>
            <person name="Li J."/>
            <person name="Zhao F."/>
            <person name="Cao W."/>
        </authorList>
    </citation>
    <scope>NUCLEOTIDE SEQUENCE</scope>
    <source>
        <strain evidence="3">Rmic-2018</strain>
        <tissue evidence="3">Larvae</tissue>
    </source>
</reference>
<feature type="compositionally biased region" description="Polar residues" evidence="1">
    <location>
        <begin position="193"/>
        <end position="206"/>
    </location>
</feature>
<dbReference type="Proteomes" id="UP000821866">
    <property type="component" value="Unassembled WGS sequence"/>
</dbReference>
<protein>
    <recommendedName>
        <fullName evidence="2">Transposable element P transposase-like GTP-binding insertion domain-containing protein</fullName>
    </recommendedName>
</protein>